<evidence type="ECO:0000313" key="3">
    <source>
        <dbReference type="EMBL" id="KAA0914960.1"/>
    </source>
</evidence>
<proteinExistence type="inferred from homology"/>
<dbReference type="InterPro" id="IPR043143">
    <property type="entry name" value="Mal/L-sulf/L-lact_DH-like_NADP"/>
</dbReference>
<dbReference type="EMBL" id="VINQ01000007">
    <property type="protein sequence ID" value="KAA0914960.1"/>
    <property type="molecule type" value="Genomic_DNA"/>
</dbReference>
<dbReference type="Proteomes" id="UP000325291">
    <property type="component" value="Unassembled WGS sequence"/>
</dbReference>
<sequence length="334" mass="34427">MLVSVECLRESAEKALLSQDVTPASARTQVDLLIEAELRGLPSHGLQRLPRLVARLQAGLAHPAASGSGHWTRSGVLSVDGQCGLGPVVMMHVLEQLTRVVQERGIALAAIHNANHIGMLAYYAEAATARGLIAIVMTTSEALVHAYGGTEAILGTNPIAIGIPTGAEPFILDLATSRVSMGKIHHHALTGTSIPGDWAVDAQGRRTTDPEAAKTGAIAPFGDAKGYGLGLSVELLVAAMAGSAFAPEVHGTLDATEVSNKGDVVILIDPAAGAGTTAGLATYLDRLRTSRSADVNRPVAVPGDGMRARRAKGLATGIELPKPLHDEICALAAG</sequence>
<evidence type="ECO:0000256" key="1">
    <source>
        <dbReference type="ARBA" id="ARBA00006056"/>
    </source>
</evidence>
<name>A0A5A9ZCS5_9RHOB</name>
<reference evidence="3 4" key="1">
    <citation type="submission" date="2019-07" db="EMBL/GenBank/DDBJ databases">
        <title>Aquicoccus porphyridii gen. nov., sp. nov., isolated from a small marine red alga, Porphyridium marinum.</title>
        <authorList>
            <person name="Liu L."/>
        </authorList>
    </citation>
    <scope>NUCLEOTIDE SEQUENCE [LARGE SCALE GENOMIC DNA]</scope>
    <source>
        <strain evidence="3 4">L1 8-17</strain>
    </source>
</reference>
<gene>
    <name evidence="3" type="ORF">FLO80_11380</name>
</gene>
<dbReference type="InterPro" id="IPR003767">
    <property type="entry name" value="Malate/L-lactate_DH-like"/>
</dbReference>
<keyword evidence="4" id="KW-1185">Reference proteome</keyword>
<dbReference type="Pfam" id="PF02615">
    <property type="entry name" value="Ldh_2"/>
    <property type="match status" value="1"/>
</dbReference>
<evidence type="ECO:0000256" key="2">
    <source>
        <dbReference type="ARBA" id="ARBA00023002"/>
    </source>
</evidence>
<dbReference type="GO" id="GO:0016491">
    <property type="term" value="F:oxidoreductase activity"/>
    <property type="evidence" value="ECO:0007669"/>
    <property type="project" value="UniProtKB-KW"/>
</dbReference>
<dbReference type="AlphaFoldDB" id="A0A5A9ZCS5"/>
<accession>A0A5A9ZCS5</accession>
<comment type="caution">
    <text evidence="3">The sequence shown here is derived from an EMBL/GenBank/DDBJ whole genome shotgun (WGS) entry which is preliminary data.</text>
</comment>
<dbReference type="PANTHER" id="PTHR11091">
    <property type="entry name" value="OXIDOREDUCTASE-RELATED"/>
    <property type="match status" value="1"/>
</dbReference>
<dbReference type="Gene3D" id="3.30.1370.60">
    <property type="entry name" value="Hypothetical oxidoreductase yiak, domain 2"/>
    <property type="match status" value="1"/>
</dbReference>
<comment type="similarity">
    <text evidence="1">Belongs to the LDH2/MDH2 oxidoreductase family.</text>
</comment>
<dbReference type="RefSeq" id="WP_111368248.1">
    <property type="nucleotide sequence ID" value="NZ_JASHJG010000006.1"/>
</dbReference>
<evidence type="ECO:0000313" key="4">
    <source>
        <dbReference type="Proteomes" id="UP000325291"/>
    </source>
</evidence>
<dbReference type="PANTHER" id="PTHR11091:SF0">
    <property type="entry name" value="MALATE DEHYDROGENASE"/>
    <property type="match status" value="1"/>
</dbReference>
<dbReference type="SUPFAM" id="SSF89733">
    <property type="entry name" value="L-sulfolactate dehydrogenase-like"/>
    <property type="match status" value="1"/>
</dbReference>
<organism evidence="3 4">
    <name type="scientific">Aquicoccus porphyridii</name>
    <dbReference type="NCBI Taxonomy" id="1852029"/>
    <lineage>
        <taxon>Bacteria</taxon>
        <taxon>Pseudomonadati</taxon>
        <taxon>Pseudomonadota</taxon>
        <taxon>Alphaproteobacteria</taxon>
        <taxon>Rhodobacterales</taxon>
        <taxon>Paracoccaceae</taxon>
        <taxon>Aquicoccus</taxon>
    </lineage>
</organism>
<keyword evidence="2" id="KW-0560">Oxidoreductase</keyword>
<dbReference type="InterPro" id="IPR036111">
    <property type="entry name" value="Mal/L-sulfo/L-lacto_DH-like_sf"/>
</dbReference>
<dbReference type="Gene3D" id="1.10.1530.10">
    <property type="match status" value="1"/>
</dbReference>
<protein>
    <submittedName>
        <fullName evidence="3">Ldh family oxidoreductase</fullName>
    </submittedName>
</protein>
<dbReference type="Gene3D" id="3.30.60.50">
    <property type="entry name" value="Hypothetical oxidoreductase yiak, domain 3"/>
    <property type="match status" value="1"/>
</dbReference>
<dbReference type="InterPro" id="IPR043144">
    <property type="entry name" value="Mal/L-sulf/L-lact_DH-like_ah"/>
</dbReference>